<proteinExistence type="predicted"/>
<organism evidence="7 8">
    <name type="scientific">Rhizodiscina lignyota</name>
    <dbReference type="NCBI Taxonomy" id="1504668"/>
    <lineage>
        <taxon>Eukaryota</taxon>
        <taxon>Fungi</taxon>
        <taxon>Dikarya</taxon>
        <taxon>Ascomycota</taxon>
        <taxon>Pezizomycotina</taxon>
        <taxon>Dothideomycetes</taxon>
        <taxon>Pleosporomycetidae</taxon>
        <taxon>Aulographales</taxon>
        <taxon>Rhizodiscinaceae</taxon>
        <taxon>Rhizodiscina</taxon>
    </lineage>
</organism>
<dbReference type="Pfam" id="PF08598">
    <property type="entry name" value="Sds3"/>
    <property type="match status" value="1"/>
</dbReference>
<keyword evidence="8" id="KW-1185">Reference proteome</keyword>
<dbReference type="Proteomes" id="UP000799772">
    <property type="component" value="Unassembled WGS sequence"/>
</dbReference>
<evidence type="ECO:0000256" key="3">
    <source>
        <dbReference type="ARBA" id="ARBA00023015"/>
    </source>
</evidence>
<dbReference type="GO" id="GO:0005654">
    <property type="term" value="C:nucleoplasm"/>
    <property type="evidence" value="ECO:0007669"/>
    <property type="project" value="UniProtKB-ARBA"/>
</dbReference>
<feature type="region of interest" description="Disordered" evidence="6">
    <location>
        <begin position="484"/>
        <end position="511"/>
    </location>
</feature>
<feature type="compositionally biased region" description="Basic residues" evidence="6">
    <location>
        <begin position="238"/>
        <end position="252"/>
    </location>
</feature>
<feature type="region of interest" description="Disordered" evidence="6">
    <location>
        <begin position="1"/>
        <end position="290"/>
    </location>
</feature>
<dbReference type="AlphaFoldDB" id="A0A9P4ID11"/>
<dbReference type="InterPro" id="IPR013907">
    <property type="entry name" value="Sds3"/>
</dbReference>
<feature type="compositionally biased region" description="Polar residues" evidence="6">
    <location>
        <begin position="628"/>
        <end position="637"/>
    </location>
</feature>
<keyword evidence="2" id="KW-0678">Repressor</keyword>
<dbReference type="SMART" id="SM01401">
    <property type="entry name" value="Sds3"/>
    <property type="match status" value="1"/>
</dbReference>
<reference evidence="7" key="1">
    <citation type="journal article" date="2020" name="Stud. Mycol.">
        <title>101 Dothideomycetes genomes: a test case for predicting lifestyles and emergence of pathogens.</title>
        <authorList>
            <person name="Haridas S."/>
            <person name="Albert R."/>
            <person name="Binder M."/>
            <person name="Bloem J."/>
            <person name="Labutti K."/>
            <person name="Salamov A."/>
            <person name="Andreopoulos B."/>
            <person name="Baker S."/>
            <person name="Barry K."/>
            <person name="Bills G."/>
            <person name="Bluhm B."/>
            <person name="Cannon C."/>
            <person name="Castanera R."/>
            <person name="Culley D."/>
            <person name="Daum C."/>
            <person name="Ezra D."/>
            <person name="Gonzalez J."/>
            <person name="Henrissat B."/>
            <person name="Kuo A."/>
            <person name="Liang C."/>
            <person name="Lipzen A."/>
            <person name="Lutzoni F."/>
            <person name="Magnuson J."/>
            <person name="Mondo S."/>
            <person name="Nolan M."/>
            <person name="Ohm R."/>
            <person name="Pangilinan J."/>
            <person name="Park H.-J."/>
            <person name="Ramirez L."/>
            <person name="Alfaro M."/>
            <person name="Sun H."/>
            <person name="Tritt A."/>
            <person name="Yoshinaga Y."/>
            <person name="Zwiers L.-H."/>
            <person name="Turgeon B."/>
            <person name="Goodwin S."/>
            <person name="Spatafora J."/>
            <person name="Crous P."/>
            <person name="Grigoriev I."/>
        </authorList>
    </citation>
    <scope>NUCLEOTIDE SEQUENCE</scope>
    <source>
        <strain evidence="7">CBS 133067</strain>
    </source>
</reference>
<evidence type="ECO:0000256" key="6">
    <source>
        <dbReference type="SAM" id="MobiDB-lite"/>
    </source>
</evidence>
<dbReference type="PANTHER" id="PTHR21964">
    <property type="entry name" value="BREAST CANCER METASTASIS-SUPPRESSOR 1"/>
    <property type="match status" value="1"/>
</dbReference>
<keyword evidence="4" id="KW-0804">Transcription</keyword>
<feature type="compositionally biased region" description="Low complexity" evidence="6">
    <location>
        <begin position="575"/>
        <end position="591"/>
    </location>
</feature>
<comment type="subcellular location">
    <subcellularLocation>
        <location evidence="1">Nucleus</location>
    </subcellularLocation>
</comment>
<keyword evidence="5" id="KW-0539">Nucleus</keyword>
<comment type="caution">
    <text evidence="7">The sequence shown here is derived from an EMBL/GenBank/DDBJ whole genome shotgun (WGS) entry which is preliminary data.</text>
</comment>
<evidence type="ECO:0000313" key="7">
    <source>
        <dbReference type="EMBL" id="KAF2099320.1"/>
    </source>
</evidence>
<feature type="region of interest" description="Disordered" evidence="6">
    <location>
        <begin position="570"/>
        <end position="641"/>
    </location>
</feature>
<feature type="compositionally biased region" description="Basic and acidic residues" evidence="6">
    <location>
        <begin position="253"/>
        <end position="264"/>
    </location>
</feature>
<protein>
    <recommendedName>
        <fullName evidence="9">Transcriptional regulatory protein DEP1</fullName>
    </recommendedName>
</protein>
<evidence type="ECO:0000256" key="4">
    <source>
        <dbReference type="ARBA" id="ARBA00023163"/>
    </source>
</evidence>
<dbReference type="GO" id="GO:0010468">
    <property type="term" value="P:regulation of gene expression"/>
    <property type="evidence" value="ECO:0007669"/>
    <property type="project" value="UniProtKB-ARBA"/>
</dbReference>
<dbReference type="EMBL" id="ML978125">
    <property type="protein sequence ID" value="KAF2099320.1"/>
    <property type="molecule type" value="Genomic_DNA"/>
</dbReference>
<keyword evidence="3" id="KW-0805">Transcription regulation</keyword>
<accession>A0A9P4ID11</accession>
<dbReference type="OrthoDB" id="20886at2759"/>
<feature type="compositionally biased region" description="Acidic residues" evidence="6">
    <location>
        <begin position="126"/>
        <end position="137"/>
    </location>
</feature>
<evidence type="ECO:0000256" key="2">
    <source>
        <dbReference type="ARBA" id="ARBA00022491"/>
    </source>
</evidence>
<feature type="compositionally biased region" description="Acidic residues" evidence="6">
    <location>
        <begin position="271"/>
        <end position="290"/>
    </location>
</feature>
<feature type="compositionally biased region" description="Acidic residues" evidence="6">
    <location>
        <begin position="178"/>
        <end position="215"/>
    </location>
</feature>
<feature type="compositionally biased region" description="Polar residues" evidence="6">
    <location>
        <begin position="490"/>
        <end position="509"/>
    </location>
</feature>
<evidence type="ECO:0000313" key="8">
    <source>
        <dbReference type="Proteomes" id="UP000799772"/>
    </source>
</evidence>
<evidence type="ECO:0000256" key="5">
    <source>
        <dbReference type="ARBA" id="ARBA00023242"/>
    </source>
</evidence>
<feature type="compositionally biased region" description="Basic and acidic residues" evidence="6">
    <location>
        <begin position="168"/>
        <end position="177"/>
    </location>
</feature>
<gene>
    <name evidence="7" type="ORF">NA57DRAFT_74821</name>
</gene>
<sequence length="708" mass="77680">MTTTMTTQRSSKEIDEPGGPTTFHIDSAHDAMDSRSSSLSDLEDAQEEQAMTSPDFLATNVQAEPENDSEAETERLDQSTPKPRRATLSDGKYTGEKTPSALSRQIDADSEMDEDGSPSMRVRQEDFEDALEDDEDAAPGLGEPSPPRKRKRSSSEGSPLSDAMDIDEPARKRAHQAEEEDEDEEVVEEDEENEAIVDEDMEAPEEISPDDEEPELPNGDVIPEPIEGIQMQNIRPMKPTKGKKGKRKGRKIKGVDVEADHGDEVAGALEGDAEDVAEQDVDGDGEDEDPAAVDEELTKKKNAMASIADLEKLFIAFRQKHVESELAEVTKQQQLLRQSICIHPDYLAQLNAVNARRDEKVQYEDTLKKFKLQTIRTTLVAEREQIGSQYVQEVREVRDRMLEKANKLVYEMQRDRRRWGADDRNHLRMYNPDRRQQVKDQTRVNLEVSILSGVAKYVGFPAAPDISAIRKDDAEDDLRKMGINPRPAQAITNRQSANAFEPTSSTNHTNPERTAAAEEFYEQTPWANPQHPSHAQHAHAAFYNPQRQSSGTYATPAGQIRVADRVNGSASTIDAMSGPPSSALAPGSHAASEQHAQHIEETPVPAFRRVGSGASSVPPPGSKRDLSNLETLHTSTPGPVKTVPGLPTEASAVNQAFPTSALHVGDAREVYETPRITADVGDDRSVGILGQAPRPFAVGVGGGSRFGG</sequence>
<name>A0A9P4ID11_9PEZI</name>
<evidence type="ECO:0000256" key="1">
    <source>
        <dbReference type="ARBA" id="ARBA00004123"/>
    </source>
</evidence>
<evidence type="ECO:0008006" key="9">
    <source>
        <dbReference type="Google" id="ProtNLM"/>
    </source>
</evidence>